<evidence type="ECO:0000313" key="2">
    <source>
        <dbReference type="Proteomes" id="UP001055811"/>
    </source>
</evidence>
<organism evidence="1 2">
    <name type="scientific">Cichorium intybus</name>
    <name type="common">Chicory</name>
    <dbReference type="NCBI Taxonomy" id="13427"/>
    <lineage>
        <taxon>Eukaryota</taxon>
        <taxon>Viridiplantae</taxon>
        <taxon>Streptophyta</taxon>
        <taxon>Embryophyta</taxon>
        <taxon>Tracheophyta</taxon>
        <taxon>Spermatophyta</taxon>
        <taxon>Magnoliopsida</taxon>
        <taxon>eudicotyledons</taxon>
        <taxon>Gunneridae</taxon>
        <taxon>Pentapetalae</taxon>
        <taxon>asterids</taxon>
        <taxon>campanulids</taxon>
        <taxon>Asterales</taxon>
        <taxon>Asteraceae</taxon>
        <taxon>Cichorioideae</taxon>
        <taxon>Cichorieae</taxon>
        <taxon>Cichoriinae</taxon>
        <taxon>Cichorium</taxon>
    </lineage>
</organism>
<evidence type="ECO:0000313" key="1">
    <source>
        <dbReference type="EMBL" id="KAI3763442.1"/>
    </source>
</evidence>
<sequence>MMSMVPSLQKANNRKLYIALFSEEENIGSLKEQISKVFEVSLKVTVLEEPKVVPLIAACVKKEFGDYQCNNGMSIWAKIKGKGTQFKGPQPAIMKNLPTSDMIESCSMAAPGFVNVKLSKKWIAKLNLCFPIFNLSSS</sequence>
<proteinExistence type="predicted"/>
<protein>
    <submittedName>
        <fullName evidence="1">Uncharacterized protein</fullName>
    </submittedName>
</protein>
<name>A0ACB9EX69_CICIN</name>
<comment type="caution">
    <text evidence="1">The sequence shown here is derived from an EMBL/GenBank/DDBJ whole genome shotgun (WGS) entry which is preliminary data.</text>
</comment>
<dbReference type="EMBL" id="CM042011">
    <property type="protein sequence ID" value="KAI3763442.1"/>
    <property type="molecule type" value="Genomic_DNA"/>
</dbReference>
<reference evidence="1 2" key="2">
    <citation type="journal article" date="2022" name="Mol. Ecol. Resour.">
        <title>The genomes of chicory, endive, great burdock and yacon provide insights into Asteraceae paleo-polyploidization history and plant inulin production.</title>
        <authorList>
            <person name="Fan W."/>
            <person name="Wang S."/>
            <person name="Wang H."/>
            <person name="Wang A."/>
            <person name="Jiang F."/>
            <person name="Liu H."/>
            <person name="Zhao H."/>
            <person name="Xu D."/>
            <person name="Zhang Y."/>
        </authorList>
    </citation>
    <scope>NUCLEOTIDE SEQUENCE [LARGE SCALE GENOMIC DNA]</scope>
    <source>
        <strain evidence="2">cv. Punajuju</strain>
        <tissue evidence="1">Leaves</tissue>
    </source>
</reference>
<keyword evidence="2" id="KW-1185">Reference proteome</keyword>
<accession>A0ACB9EX69</accession>
<dbReference type="Proteomes" id="UP001055811">
    <property type="component" value="Linkage Group LG03"/>
</dbReference>
<gene>
    <name evidence="1" type="ORF">L2E82_13297</name>
</gene>
<reference evidence="2" key="1">
    <citation type="journal article" date="2022" name="Mol. Ecol. Resour.">
        <title>The genomes of chicory, endive, great burdock and yacon provide insights into Asteraceae palaeo-polyploidization history and plant inulin production.</title>
        <authorList>
            <person name="Fan W."/>
            <person name="Wang S."/>
            <person name="Wang H."/>
            <person name="Wang A."/>
            <person name="Jiang F."/>
            <person name="Liu H."/>
            <person name="Zhao H."/>
            <person name="Xu D."/>
            <person name="Zhang Y."/>
        </authorList>
    </citation>
    <scope>NUCLEOTIDE SEQUENCE [LARGE SCALE GENOMIC DNA]</scope>
    <source>
        <strain evidence="2">cv. Punajuju</strain>
    </source>
</reference>